<organism evidence="2 3">
    <name type="scientific">Alligator mississippiensis</name>
    <name type="common">American alligator</name>
    <dbReference type="NCBI Taxonomy" id="8496"/>
    <lineage>
        <taxon>Eukaryota</taxon>
        <taxon>Metazoa</taxon>
        <taxon>Chordata</taxon>
        <taxon>Craniata</taxon>
        <taxon>Vertebrata</taxon>
        <taxon>Euteleostomi</taxon>
        <taxon>Archelosauria</taxon>
        <taxon>Archosauria</taxon>
        <taxon>Crocodylia</taxon>
        <taxon>Alligatoridae</taxon>
        <taxon>Alligatorinae</taxon>
        <taxon>Alligator</taxon>
    </lineage>
</organism>
<dbReference type="PANTHER" id="PTHR46888:SF1">
    <property type="entry name" value="RIBONUCLEASE H"/>
    <property type="match status" value="1"/>
</dbReference>
<comment type="caution">
    <text evidence="2">The sequence shown here is derived from an EMBL/GenBank/DDBJ whole genome shotgun (WGS) entry which is preliminary data.</text>
</comment>
<keyword evidence="3" id="KW-1185">Reference proteome</keyword>
<dbReference type="EMBL" id="AKHW03006692">
    <property type="protein sequence ID" value="KYO19171.1"/>
    <property type="molecule type" value="Genomic_DNA"/>
</dbReference>
<dbReference type="InterPro" id="IPR003309">
    <property type="entry name" value="SCAN_dom"/>
</dbReference>
<evidence type="ECO:0000313" key="2">
    <source>
        <dbReference type="EMBL" id="KYO19171.1"/>
    </source>
</evidence>
<accession>A0A151M3X4</accession>
<sequence length="134" mass="15547">MTSEDDPEAYIEAFERHAILTGLDKVFWAGQLGALVVGKAQAAYRPMPRDEARDYDAVKTAVLYQLEINPEHYRCKFRAKKGAEERRPRLLLQLLPDLFGKWINLATYDREVVVDQIILEQFLDNLEGHTQQWV</sequence>
<dbReference type="InterPro" id="IPR038269">
    <property type="entry name" value="SCAN_sf"/>
</dbReference>
<dbReference type="Pfam" id="PF02023">
    <property type="entry name" value="SCAN"/>
    <property type="match status" value="1"/>
</dbReference>
<evidence type="ECO:0000313" key="3">
    <source>
        <dbReference type="Proteomes" id="UP000050525"/>
    </source>
</evidence>
<reference evidence="2 3" key="1">
    <citation type="journal article" date="2012" name="Genome Biol.">
        <title>Sequencing three crocodilian genomes to illuminate the evolution of archosaurs and amniotes.</title>
        <authorList>
            <person name="St John J.A."/>
            <person name="Braun E.L."/>
            <person name="Isberg S.R."/>
            <person name="Miles L.G."/>
            <person name="Chong A.Y."/>
            <person name="Gongora J."/>
            <person name="Dalzell P."/>
            <person name="Moran C."/>
            <person name="Bed'hom B."/>
            <person name="Abzhanov A."/>
            <person name="Burgess S.C."/>
            <person name="Cooksey A.M."/>
            <person name="Castoe T.A."/>
            <person name="Crawford N.G."/>
            <person name="Densmore L.D."/>
            <person name="Drew J.C."/>
            <person name="Edwards S.V."/>
            <person name="Faircloth B.C."/>
            <person name="Fujita M.K."/>
            <person name="Greenwold M.J."/>
            <person name="Hoffmann F.G."/>
            <person name="Howard J.M."/>
            <person name="Iguchi T."/>
            <person name="Janes D.E."/>
            <person name="Khan S.Y."/>
            <person name="Kohno S."/>
            <person name="de Koning A.J."/>
            <person name="Lance S.L."/>
            <person name="McCarthy F.M."/>
            <person name="McCormack J.E."/>
            <person name="Merchant M.E."/>
            <person name="Peterson D.G."/>
            <person name="Pollock D.D."/>
            <person name="Pourmand N."/>
            <person name="Raney B.J."/>
            <person name="Roessler K.A."/>
            <person name="Sanford J.R."/>
            <person name="Sawyer R.H."/>
            <person name="Schmidt C.J."/>
            <person name="Triplett E.W."/>
            <person name="Tuberville T.D."/>
            <person name="Venegas-Anaya M."/>
            <person name="Howard J.T."/>
            <person name="Jarvis E.D."/>
            <person name="Guillette L.J.Jr."/>
            <person name="Glenn T.C."/>
            <person name="Green R.E."/>
            <person name="Ray D.A."/>
        </authorList>
    </citation>
    <scope>NUCLEOTIDE SEQUENCE [LARGE SCALE GENOMIC DNA]</scope>
    <source>
        <strain evidence="2">KSC_2009_1</strain>
    </source>
</reference>
<dbReference type="SUPFAM" id="SSF47353">
    <property type="entry name" value="Retrovirus capsid dimerization domain-like"/>
    <property type="match status" value="1"/>
</dbReference>
<gene>
    <name evidence="2" type="ORF">Y1Q_0006526</name>
</gene>
<proteinExistence type="predicted"/>
<dbReference type="Proteomes" id="UP000050525">
    <property type="component" value="Unassembled WGS sequence"/>
</dbReference>
<dbReference type="PANTHER" id="PTHR46888">
    <property type="entry name" value="ZINC KNUCKLE DOMAINCONTAINING PROTEIN-RELATED"/>
    <property type="match status" value="1"/>
</dbReference>
<dbReference type="AlphaFoldDB" id="A0A151M3X4"/>
<name>A0A151M3X4_ALLMI</name>
<evidence type="ECO:0000259" key="1">
    <source>
        <dbReference type="PROSITE" id="PS50804"/>
    </source>
</evidence>
<protein>
    <recommendedName>
        <fullName evidence="1">SCAN box domain-containing protein</fullName>
    </recommendedName>
</protein>
<feature type="domain" description="SCAN box" evidence="1">
    <location>
        <begin position="74"/>
        <end position="134"/>
    </location>
</feature>
<dbReference type="Gene3D" id="1.10.4020.10">
    <property type="entry name" value="DNA breaking-rejoining enzymes"/>
    <property type="match status" value="1"/>
</dbReference>
<dbReference type="PROSITE" id="PS50804">
    <property type="entry name" value="SCAN_BOX"/>
    <property type="match status" value="1"/>
</dbReference>